<reference evidence="7 8" key="1">
    <citation type="journal article" date="2014" name="Genome Announc.">
        <title>Draft Genome Sequence of Lysobacter capsici AZ78, a Bacterium Antagonistic to Plant-Pathogenic Oomycetes.</title>
        <authorList>
            <person name="Puopolo G."/>
            <person name="Sonego P."/>
            <person name="Engelen K."/>
            <person name="Pertot I."/>
        </authorList>
    </citation>
    <scope>NUCLEOTIDE SEQUENCE [LARGE SCALE GENOMIC DNA]</scope>
    <source>
        <strain evidence="7 8">AZ78</strain>
    </source>
</reference>
<keyword evidence="5" id="KW-0472">Membrane</keyword>
<evidence type="ECO:0000256" key="5">
    <source>
        <dbReference type="ARBA" id="ARBA00023136"/>
    </source>
</evidence>
<evidence type="ECO:0000256" key="1">
    <source>
        <dbReference type="ARBA" id="ARBA00004533"/>
    </source>
</evidence>
<dbReference type="GO" id="GO:0005886">
    <property type="term" value="C:plasma membrane"/>
    <property type="evidence" value="ECO:0007669"/>
    <property type="project" value="UniProtKB-SubCell"/>
</dbReference>
<keyword evidence="6 7" id="KW-0012">Acyltransferase</keyword>
<dbReference type="AlphaFoldDB" id="A0A120AFF1"/>
<keyword evidence="2" id="KW-1003">Cell membrane</keyword>
<dbReference type="CDD" id="cd07984">
    <property type="entry name" value="LPLAT_LABLAT-like"/>
    <property type="match status" value="1"/>
</dbReference>
<dbReference type="InterPro" id="IPR004960">
    <property type="entry name" value="LipA_acyltrans"/>
</dbReference>
<evidence type="ECO:0000256" key="2">
    <source>
        <dbReference type="ARBA" id="ARBA00022475"/>
    </source>
</evidence>
<gene>
    <name evidence="7" type="ORF">AZ78_0446</name>
</gene>
<evidence type="ECO:0000313" key="7">
    <source>
        <dbReference type="EMBL" id="KWS02900.1"/>
    </source>
</evidence>
<comment type="caution">
    <text evidence="7">The sequence shown here is derived from an EMBL/GenBank/DDBJ whole genome shotgun (WGS) entry which is preliminary data.</text>
</comment>
<comment type="subcellular location">
    <subcellularLocation>
        <location evidence="1">Cell inner membrane</location>
    </subcellularLocation>
</comment>
<dbReference type="GO" id="GO:0016746">
    <property type="term" value="F:acyltransferase activity"/>
    <property type="evidence" value="ECO:0007669"/>
    <property type="project" value="UniProtKB-KW"/>
</dbReference>
<sequence>MSEMTVRQWIAAGVELSILRLASILPLRMLAPISRVVGAVYWSVSAESRQIILDNLSLCFPELSERARIDMGRASLAQAVLGYLEKGRWWFGDASTQPCVVDGLEHLQELASKGRGVLLLGFHFSDMETAVQLLNERVPLCAMYMRRPNPIVDAASRRSRGRRQLTMIERSDVRGVLSALRDGAVLWFAPDQEYRDRNQVPAPFFGMVLSTLSSATRLVKLSGAAVVAFTHHRERDGCRISLSPPLEGFGDDPAADATRVNRILEEAIRRNPSAYFWINRRLRSHSVAAQA</sequence>
<dbReference type="PIRSF" id="PIRSF026649">
    <property type="entry name" value="MsbB"/>
    <property type="match status" value="1"/>
</dbReference>
<keyword evidence="8" id="KW-1185">Reference proteome</keyword>
<keyword evidence="4 7" id="KW-0808">Transferase</keyword>
<proteinExistence type="predicted"/>
<dbReference type="EMBL" id="JAJA02000001">
    <property type="protein sequence ID" value="KWS02900.1"/>
    <property type="molecule type" value="Genomic_DNA"/>
</dbReference>
<protein>
    <submittedName>
        <fullName evidence="7">Lipid A biosynthesis lauroyl acyltransferase</fullName>
        <ecNumber evidence="7">2.3.1.-</ecNumber>
    </submittedName>
</protein>
<accession>A0A120AFF1</accession>
<evidence type="ECO:0000256" key="6">
    <source>
        <dbReference type="ARBA" id="ARBA00023315"/>
    </source>
</evidence>
<dbReference type="PANTHER" id="PTHR30606:SF9">
    <property type="entry name" value="LIPID A BIOSYNTHESIS LAUROYLTRANSFERASE"/>
    <property type="match status" value="1"/>
</dbReference>
<keyword evidence="3" id="KW-0997">Cell inner membrane</keyword>
<dbReference type="EC" id="2.3.1.-" evidence="7"/>
<evidence type="ECO:0000256" key="3">
    <source>
        <dbReference type="ARBA" id="ARBA00022519"/>
    </source>
</evidence>
<evidence type="ECO:0000256" key="4">
    <source>
        <dbReference type="ARBA" id="ARBA00022679"/>
    </source>
</evidence>
<name>A0A120AFF1_9GAMM</name>
<dbReference type="Proteomes" id="UP000023435">
    <property type="component" value="Unassembled WGS sequence"/>
</dbReference>
<dbReference type="GO" id="GO:0009247">
    <property type="term" value="P:glycolipid biosynthetic process"/>
    <property type="evidence" value="ECO:0007669"/>
    <property type="project" value="UniProtKB-ARBA"/>
</dbReference>
<dbReference type="Pfam" id="PF03279">
    <property type="entry name" value="Lip_A_acyltrans"/>
    <property type="match status" value="1"/>
</dbReference>
<dbReference type="PANTHER" id="PTHR30606">
    <property type="entry name" value="LIPID A BIOSYNTHESIS LAUROYL ACYLTRANSFERASE"/>
    <property type="match status" value="1"/>
</dbReference>
<organism evidence="7 8">
    <name type="scientific">Lysobacter capsici AZ78</name>
    <dbReference type="NCBI Taxonomy" id="1444315"/>
    <lineage>
        <taxon>Bacteria</taxon>
        <taxon>Pseudomonadati</taxon>
        <taxon>Pseudomonadota</taxon>
        <taxon>Gammaproteobacteria</taxon>
        <taxon>Lysobacterales</taxon>
        <taxon>Lysobacteraceae</taxon>
        <taxon>Lysobacter</taxon>
    </lineage>
</organism>
<evidence type="ECO:0000313" key="8">
    <source>
        <dbReference type="Proteomes" id="UP000023435"/>
    </source>
</evidence>